<dbReference type="PROSITE" id="PS50943">
    <property type="entry name" value="HTH_CROC1"/>
    <property type="match status" value="1"/>
</dbReference>
<dbReference type="InterPro" id="IPR001387">
    <property type="entry name" value="Cro/C1-type_HTH"/>
</dbReference>
<evidence type="ECO:0000313" key="3">
    <source>
        <dbReference type="Proteomes" id="UP001527052"/>
    </source>
</evidence>
<name>A0ABT4EUP7_9BACI</name>
<sequence length="73" mass="8398">MRVKSTLKQVLDERKLSISKCAEMCSLPKETVRRMYNDTTMQYQRDTLGTLCKVLNVSISDILALEEKKDDGQ</sequence>
<reference evidence="2 3" key="1">
    <citation type="submission" date="2022-05" db="EMBL/GenBank/DDBJ databases">
        <title>Genome Sequencing of Bee-Associated Microbes.</title>
        <authorList>
            <person name="Dunlap C."/>
        </authorList>
    </citation>
    <scope>NUCLEOTIDE SEQUENCE [LARGE SCALE GENOMIC DNA]</scope>
    <source>
        <strain evidence="2 3">NRRL BD-083</strain>
    </source>
</reference>
<comment type="caution">
    <text evidence="2">The sequence shown here is derived from an EMBL/GenBank/DDBJ whole genome shotgun (WGS) entry which is preliminary data.</text>
</comment>
<evidence type="ECO:0000313" key="2">
    <source>
        <dbReference type="EMBL" id="MCY9549399.1"/>
    </source>
</evidence>
<proteinExistence type="predicted"/>
<dbReference type="Pfam" id="PF13443">
    <property type="entry name" value="HTH_26"/>
    <property type="match status" value="1"/>
</dbReference>
<dbReference type="InterPro" id="IPR010982">
    <property type="entry name" value="Lambda_DNA-bd_dom_sf"/>
</dbReference>
<evidence type="ECO:0000259" key="1">
    <source>
        <dbReference type="PROSITE" id="PS50943"/>
    </source>
</evidence>
<dbReference type="Proteomes" id="UP001527052">
    <property type="component" value="Unassembled WGS sequence"/>
</dbReference>
<accession>A0ABT4EUP7</accession>
<feature type="domain" description="HTH cro/C1-type" evidence="1">
    <location>
        <begin position="7"/>
        <end position="62"/>
    </location>
</feature>
<dbReference type="EMBL" id="JAMDLZ010000042">
    <property type="protein sequence ID" value="MCY9549399.1"/>
    <property type="molecule type" value="Genomic_DNA"/>
</dbReference>
<dbReference type="RefSeq" id="WP_268639359.1">
    <property type="nucleotide sequence ID" value="NZ_JAMDLZ010000042.1"/>
</dbReference>
<gene>
    <name evidence="2" type="ORF">M5W82_21175</name>
</gene>
<dbReference type="Gene3D" id="1.10.260.40">
    <property type="entry name" value="lambda repressor-like DNA-binding domains"/>
    <property type="match status" value="1"/>
</dbReference>
<dbReference type="SUPFAM" id="SSF47413">
    <property type="entry name" value="lambda repressor-like DNA-binding domains"/>
    <property type="match status" value="1"/>
</dbReference>
<protein>
    <submittedName>
        <fullName evidence="2">Helix-turn-helix transcriptional regulator</fullName>
    </submittedName>
</protein>
<keyword evidence="3" id="KW-1185">Reference proteome</keyword>
<organism evidence="2 3">
    <name type="scientific">Lysinibacillus xylanilyticus</name>
    <dbReference type="NCBI Taxonomy" id="582475"/>
    <lineage>
        <taxon>Bacteria</taxon>
        <taxon>Bacillati</taxon>
        <taxon>Bacillota</taxon>
        <taxon>Bacilli</taxon>
        <taxon>Bacillales</taxon>
        <taxon>Bacillaceae</taxon>
        <taxon>Lysinibacillus</taxon>
    </lineage>
</organism>